<reference evidence="1 2" key="1">
    <citation type="submission" date="2021-01" db="EMBL/GenBank/DDBJ databases">
        <title>Whole genome shotgun sequence of Actinoplanes durhamensis NBRC 14914.</title>
        <authorList>
            <person name="Komaki H."/>
            <person name="Tamura T."/>
        </authorList>
    </citation>
    <scope>NUCLEOTIDE SEQUENCE [LARGE SCALE GENOMIC DNA]</scope>
    <source>
        <strain evidence="1 2">NBRC 14914</strain>
    </source>
</reference>
<organism evidence="1 2">
    <name type="scientific">Paractinoplanes durhamensis</name>
    <dbReference type="NCBI Taxonomy" id="113563"/>
    <lineage>
        <taxon>Bacteria</taxon>
        <taxon>Bacillati</taxon>
        <taxon>Actinomycetota</taxon>
        <taxon>Actinomycetes</taxon>
        <taxon>Micromonosporales</taxon>
        <taxon>Micromonosporaceae</taxon>
        <taxon>Paractinoplanes</taxon>
    </lineage>
</organism>
<keyword evidence="2" id="KW-1185">Reference proteome</keyword>
<evidence type="ECO:0000313" key="1">
    <source>
        <dbReference type="EMBL" id="GIE04837.1"/>
    </source>
</evidence>
<gene>
    <name evidence="1" type="ORF">Adu01nite_61870</name>
</gene>
<dbReference type="RefSeq" id="WP_203731917.1">
    <property type="nucleotide sequence ID" value="NZ_BAAATX010000021.1"/>
</dbReference>
<accession>A0ABQ3Z4T5</accession>
<evidence type="ECO:0000313" key="2">
    <source>
        <dbReference type="Proteomes" id="UP000637628"/>
    </source>
</evidence>
<dbReference type="Proteomes" id="UP000637628">
    <property type="component" value="Unassembled WGS sequence"/>
</dbReference>
<comment type="caution">
    <text evidence="1">The sequence shown here is derived from an EMBL/GenBank/DDBJ whole genome shotgun (WGS) entry which is preliminary data.</text>
</comment>
<dbReference type="EMBL" id="BOML01000050">
    <property type="protein sequence ID" value="GIE04837.1"/>
    <property type="molecule type" value="Genomic_DNA"/>
</dbReference>
<sequence length="57" mass="6537">MRIPVHRLRDPRRPGARCAEITRAYVAAFLDRTLRHRPAPLMNGPSAAYPDVVRQSR</sequence>
<proteinExistence type="predicted"/>
<name>A0ABQ3Z4T5_9ACTN</name>
<protein>
    <submittedName>
        <fullName evidence="1">Uncharacterized protein</fullName>
    </submittedName>
</protein>